<sequence>MSKHHFIIYSRSYCHLCDDMLEALHKLRAADGDGAHRFTVELIDVDADPELLAQYDEMVPVLLGSKDGQAAMQLCHYFLDVEKVKAFLRG</sequence>
<dbReference type="Proteomes" id="UP001596045">
    <property type="component" value="Unassembled WGS sequence"/>
</dbReference>
<dbReference type="Gene3D" id="3.40.30.10">
    <property type="entry name" value="Glutaredoxin"/>
    <property type="match status" value="1"/>
</dbReference>
<dbReference type="EMBL" id="JBHSMT010000026">
    <property type="protein sequence ID" value="MFC5475162.1"/>
    <property type="molecule type" value="Genomic_DNA"/>
</dbReference>
<dbReference type="Pfam" id="PF05768">
    <property type="entry name" value="Glrx-like"/>
    <property type="match status" value="1"/>
</dbReference>
<gene>
    <name evidence="1" type="ORF">ACFPM8_14465</name>
</gene>
<dbReference type="InterPro" id="IPR008554">
    <property type="entry name" value="Glutaredoxin-like"/>
</dbReference>
<comment type="caution">
    <text evidence="1">The sequence shown here is derived from an EMBL/GenBank/DDBJ whole genome shotgun (WGS) entry which is preliminary data.</text>
</comment>
<dbReference type="SUPFAM" id="SSF52833">
    <property type="entry name" value="Thioredoxin-like"/>
    <property type="match status" value="1"/>
</dbReference>
<reference evidence="2" key="1">
    <citation type="journal article" date="2019" name="Int. J. Syst. Evol. Microbiol.">
        <title>The Global Catalogue of Microorganisms (GCM) 10K type strain sequencing project: providing services to taxonomists for standard genome sequencing and annotation.</title>
        <authorList>
            <consortium name="The Broad Institute Genomics Platform"/>
            <consortium name="The Broad Institute Genome Sequencing Center for Infectious Disease"/>
            <person name="Wu L."/>
            <person name="Ma J."/>
        </authorList>
    </citation>
    <scope>NUCLEOTIDE SEQUENCE [LARGE SCALE GENOMIC DNA]</scope>
    <source>
        <strain evidence="2">JCM 17066</strain>
    </source>
</reference>
<organism evidence="1 2">
    <name type="scientific">Paraherbaspirillum soli</name>
    <dbReference type="NCBI Taxonomy" id="631222"/>
    <lineage>
        <taxon>Bacteria</taxon>
        <taxon>Pseudomonadati</taxon>
        <taxon>Pseudomonadota</taxon>
        <taxon>Betaproteobacteria</taxon>
        <taxon>Burkholderiales</taxon>
        <taxon>Oxalobacteraceae</taxon>
        <taxon>Paraherbaspirillum</taxon>
    </lineage>
</organism>
<evidence type="ECO:0000313" key="2">
    <source>
        <dbReference type="Proteomes" id="UP001596045"/>
    </source>
</evidence>
<dbReference type="RefSeq" id="WP_378998262.1">
    <property type="nucleotide sequence ID" value="NZ_JBHSMT010000026.1"/>
</dbReference>
<name>A0ABW0MDW8_9BURK</name>
<protein>
    <submittedName>
        <fullName evidence="1">Glutaredoxin family protein</fullName>
    </submittedName>
</protein>
<proteinExistence type="predicted"/>
<keyword evidence="2" id="KW-1185">Reference proteome</keyword>
<accession>A0ABW0MDW8</accession>
<evidence type="ECO:0000313" key="1">
    <source>
        <dbReference type="EMBL" id="MFC5475162.1"/>
    </source>
</evidence>
<dbReference type="InterPro" id="IPR036249">
    <property type="entry name" value="Thioredoxin-like_sf"/>
</dbReference>